<feature type="region of interest" description="Disordered" evidence="1">
    <location>
        <begin position="25"/>
        <end position="69"/>
    </location>
</feature>
<protein>
    <submittedName>
        <fullName evidence="3">Hymenoptaecin 1</fullName>
    </submittedName>
</protein>
<dbReference type="EMBL" id="FX986038">
    <property type="protein sequence ID" value="BBF97995.1"/>
    <property type="molecule type" value="mRNA"/>
</dbReference>
<keyword evidence="2" id="KW-0732">Signal</keyword>
<reference evidence="3" key="2">
    <citation type="submission" date="2018-08" db="EMBL/GenBank/DDBJ databases">
        <authorList>
            <person name="Ferrada E.E."/>
            <person name="Latorre B.A."/>
        </authorList>
    </citation>
    <scope>NUCLEOTIDE SEQUENCE</scope>
    <source>
        <tissue evidence="3">Venom gland and sac</tissue>
    </source>
</reference>
<gene>
    <name evidence="3" type="primary">HYM1_OM</name>
</gene>
<evidence type="ECO:0000256" key="2">
    <source>
        <dbReference type="SAM" id="SignalP"/>
    </source>
</evidence>
<reference evidence="3" key="1">
    <citation type="journal article" date="2017" name="Toxins">
        <title>Combined Venom Gland Transcriptomic and Venom Peptidomic Analysis of the Predatory Ant Odontomachus monticola.</title>
        <authorList>
            <person name="Kazuma K."/>
            <person name="Masuko K."/>
            <person name="Konno K."/>
            <person name="Inagaki H."/>
        </authorList>
    </citation>
    <scope>NUCLEOTIDE SEQUENCE</scope>
    <source>
        <tissue evidence="3">Venom gland and sac</tissue>
    </source>
</reference>
<feature type="region of interest" description="Disordered" evidence="1">
    <location>
        <begin position="123"/>
        <end position="161"/>
    </location>
</feature>
<sequence>MKLLVSLLALSCAIVYASADLTGDQVLPQSPGPVLPHTSRFPREADPQNSISFQGSQPLSGPNRQPTWDLNVNRNIANNDRSRTDIFGGIGKAPGQSAQPHIGIQHERNLGRNGFIRGSGQLQPGYGGRGLTPSFGVTGGLRFRREAEDAKDEDDTELIEE</sequence>
<feature type="chain" id="PRO_5017079217" evidence="2">
    <location>
        <begin position="20"/>
        <end position="161"/>
    </location>
</feature>
<name>A0A348G6C2_ODOMO</name>
<accession>A0A348G6C2</accession>
<organism evidence="3">
    <name type="scientific">Odontomachus monticola</name>
    <name type="common">Trap-jaw ant</name>
    <dbReference type="NCBI Taxonomy" id="613454"/>
    <lineage>
        <taxon>Eukaryota</taxon>
        <taxon>Metazoa</taxon>
        <taxon>Ecdysozoa</taxon>
        <taxon>Arthropoda</taxon>
        <taxon>Hexapoda</taxon>
        <taxon>Insecta</taxon>
        <taxon>Pterygota</taxon>
        <taxon>Neoptera</taxon>
        <taxon>Endopterygota</taxon>
        <taxon>Hymenoptera</taxon>
        <taxon>Apocrita</taxon>
        <taxon>Aculeata</taxon>
        <taxon>Formicoidea</taxon>
        <taxon>Formicidae</taxon>
        <taxon>Ponerinae</taxon>
        <taxon>Ponerini</taxon>
        <taxon>Odontomachus</taxon>
    </lineage>
</organism>
<feature type="signal peptide" evidence="2">
    <location>
        <begin position="1"/>
        <end position="19"/>
    </location>
</feature>
<evidence type="ECO:0000313" key="3">
    <source>
        <dbReference type="EMBL" id="BBF97995.1"/>
    </source>
</evidence>
<evidence type="ECO:0000256" key="1">
    <source>
        <dbReference type="SAM" id="MobiDB-lite"/>
    </source>
</evidence>
<feature type="compositionally biased region" description="Acidic residues" evidence="1">
    <location>
        <begin position="149"/>
        <end position="161"/>
    </location>
</feature>
<feature type="compositionally biased region" description="Polar residues" evidence="1">
    <location>
        <begin position="47"/>
        <end position="69"/>
    </location>
</feature>
<proteinExistence type="evidence at transcript level"/>
<dbReference type="AlphaFoldDB" id="A0A348G6C2"/>